<sequence>MSLYQDRLLTEGIRIIEKNAPSDSFNADYSALTFQDALFKRTQLAELRYQTAPVFNHLKKLVKLFCSVMCLFFFMIGATSVSTFLVSETGAQINFFWAIVLFIAPNIVSLVIWLFLYFKKNAINNTWVTNLSLLLITLLDKLHHKISNKHPHYIALFEYYFEHRFGHYLGRAQLSLISHLWWSCYLLGATLSLLLVLATHQVDFIWQTTILSEDVFVQLTQILTTVPHLLGINVPSASDVSNATIGLTNPLPLAQDSRVSWSNLLIFSLTIYALLPRLILMLFFQRAVKSQQKQFSLNLSLPYYVQLKSLLHPIVNTSFISDPDRVHNNQSTRGTNQTINRKGYEAILLVPKNAYPLAIELNHSRFQQANIHAAEYAVTRLINVVDSDSQQMALLQIQSGSVSNIVLYADLKRLPDRGWLSLVKKCHYQSNVQIYLVLLSEKPIEKNGPLSSRLQDWLEMAAQANITEQHITYIFDDLATIKTNEVENG</sequence>
<keyword evidence="1" id="KW-0472">Membrane</keyword>
<dbReference type="Pfam" id="PF11067">
    <property type="entry name" value="DUF2868"/>
    <property type="match status" value="1"/>
</dbReference>
<feature type="transmembrane region" description="Helical" evidence="1">
    <location>
        <begin position="261"/>
        <end position="284"/>
    </location>
</feature>
<protein>
    <submittedName>
        <fullName evidence="2">DUF2868 domain-containing protein</fullName>
    </submittedName>
</protein>
<gene>
    <name evidence="2" type="ORF">V6255_00305</name>
</gene>
<evidence type="ECO:0000256" key="1">
    <source>
        <dbReference type="SAM" id="Phobius"/>
    </source>
</evidence>
<keyword evidence="3" id="KW-1185">Reference proteome</keyword>
<reference evidence="2 3" key="1">
    <citation type="submission" date="2024-02" db="EMBL/GenBank/DDBJ databases">
        <title>Bacteria isolated from the canopy kelp, Nereocystis luetkeana.</title>
        <authorList>
            <person name="Pfister C.A."/>
            <person name="Younker I.T."/>
            <person name="Light S.H."/>
        </authorList>
    </citation>
    <scope>NUCLEOTIDE SEQUENCE [LARGE SCALE GENOMIC DNA]</scope>
    <source>
        <strain evidence="2 3">TI.2.07</strain>
    </source>
</reference>
<comment type="caution">
    <text evidence="2">The sequence shown here is derived from an EMBL/GenBank/DDBJ whole genome shotgun (WGS) entry which is preliminary data.</text>
</comment>
<keyword evidence="1" id="KW-0812">Transmembrane</keyword>
<dbReference type="Proteomes" id="UP001366060">
    <property type="component" value="Unassembled WGS sequence"/>
</dbReference>
<feature type="transmembrane region" description="Helical" evidence="1">
    <location>
        <begin position="180"/>
        <end position="198"/>
    </location>
</feature>
<accession>A0ABU9H6U3</accession>
<feature type="transmembrane region" description="Helical" evidence="1">
    <location>
        <begin position="93"/>
        <end position="118"/>
    </location>
</feature>
<dbReference type="InterPro" id="IPR021296">
    <property type="entry name" value="DUF2868"/>
</dbReference>
<dbReference type="RefSeq" id="WP_341626343.1">
    <property type="nucleotide sequence ID" value="NZ_JBAKBA010000001.1"/>
</dbReference>
<dbReference type="EMBL" id="JBAKBA010000001">
    <property type="protein sequence ID" value="MEL0657564.1"/>
    <property type="molecule type" value="Genomic_DNA"/>
</dbReference>
<keyword evidence="1" id="KW-1133">Transmembrane helix</keyword>
<feature type="transmembrane region" description="Helical" evidence="1">
    <location>
        <begin position="64"/>
        <end position="87"/>
    </location>
</feature>
<evidence type="ECO:0000313" key="2">
    <source>
        <dbReference type="EMBL" id="MEL0657564.1"/>
    </source>
</evidence>
<evidence type="ECO:0000313" key="3">
    <source>
        <dbReference type="Proteomes" id="UP001366060"/>
    </source>
</evidence>
<name>A0ABU9H6U3_9GAMM</name>
<proteinExistence type="predicted"/>
<organism evidence="2 3">
    <name type="scientific">Psychromonas arctica</name>
    <dbReference type="NCBI Taxonomy" id="168275"/>
    <lineage>
        <taxon>Bacteria</taxon>
        <taxon>Pseudomonadati</taxon>
        <taxon>Pseudomonadota</taxon>
        <taxon>Gammaproteobacteria</taxon>
        <taxon>Alteromonadales</taxon>
        <taxon>Psychromonadaceae</taxon>
        <taxon>Psychromonas</taxon>
    </lineage>
</organism>